<name>A0A9Q0ML36_9DIPT</name>
<dbReference type="AlphaFoldDB" id="A0A9Q0ML36"/>
<dbReference type="EMBL" id="WJQU01002657">
    <property type="protein sequence ID" value="KAJ6631752.1"/>
    <property type="molecule type" value="Genomic_DNA"/>
</dbReference>
<feature type="non-terminal residue" evidence="1">
    <location>
        <position position="222"/>
    </location>
</feature>
<dbReference type="Proteomes" id="UP001151699">
    <property type="component" value="Unassembled WGS sequence"/>
</dbReference>
<organism evidence="1 2">
    <name type="scientific">Pseudolycoriella hygida</name>
    <dbReference type="NCBI Taxonomy" id="35572"/>
    <lineage>
        <taxon>Eukaryota</taxon>
        <taxon>Metazoa</taxon>
        <taxon>Ecdysozoa</taxon>
        <taxon>Arthropoda</taxon>
        <taxon>Hexapoda</taxon>
        <taxon>Insecta</taxon>
        <taxon>Pterygota</taxon>
        <taxon>Neoptera</taxon>
        <taxon>Endopterygota</taxon>
        <taxon>Diptera</taxon>
        <taxon>Nematocera</taxon>
        <taxon>Sciaroidea</taxon>
        <taxon>Sciaridae</taxon>
        <taxon>Pseudolycoriella</taxon>
    </lineage>
</organism>
<evidence type="ECO:0000313" key="2">
    <source>
        <dbReference type="Proteomes" id="UP001151699"/>
    </source>
</evidence>
<accession>A0A9Q0ML36</accession>
<comment type="caution">
    <text evidence="1">The sequence shown here is derived from an EMBL/GenBank/DDBJ whole genome shotgun (WGS) entry which is preliminary data.</text>
</comment>
<evidence type="ECO:0000313" key="1">
    <source>
        <dbReference type="EMBL" id="KAJ6631752.1"/>
    </source>
</evidence>
<dbReference type="OrthoDB" id="7961282at2759"/>
<reference evidence="1" key="1">
    <citation type="submission" date="2022-07" db="EMBL/GenBank/DDBJ databases">
        <authorList>
            <person name="Trinca V."/>
            <person name="Uliana J.V.C."/>
            <person name="Torres T.T."/>
            <person name="Ward R.J."/>
            <person name="Monesi N."/>
        </authorList>
    </citation>
    <scope>NUCLEOTIDE SEQUENCE</scope>
    <source>
        <strain evidence="1">HSMRA1968</strain>
        <tissue evidence="1">Whole embryos</tissue>
    </source>
</reference>
<feature type="non-terminal residue" evidence="1">
    <location>
        <position position="1"/>
    </location>
</feature>
<proteinExistence type="predicted"/>
<protein>
    <submittedName>
        <fullName evidence="1">Uncharacterized protein</fullName>
    </submittedName>
</protein>
<keyword evidence="2" id="KW-1185">Reference proteome</keyword>
<gene>
    <name evidence="1" type="ORF">Bhyg_15731</name>
</gene>
<sequence length="222" mass="25879">FEGKHKEIKAYAKNTNSRVNLSHSLAKKLQYNFALRLLQKECLKDRITIHQKNIGSIQNKPYFSRISQSPQLDALMAAEHSFAKKVIINGIIFSPELWLPVTRNDALHINEIIDIVMIDENDISKIFVIVKQYENVSHNEHFQCYMIGEAIQHEIMILNVEDFLEQHQYPVKIHIDADRSPSMQICFDRSIDQHRCRSAPIDRSTSMQIDQHRCRLINIDAD</sequence>